<feature type="coiled-coil region" evidence="1">
    <location>
        <begin position="108"/>
        <end position="135"/>
    </location>
</feature>
<evidence type="ECO:0000256" key="1">
    <source>
        <dbReference type="SAM" id="Coils"/>
    </source>
</evidence>
<evidence type="ECO:0000256" key="2">
    <source>
        <dbReference type="SAM" id="MobiDB-lite"/>
    </source>
</evidence>
<accession>A0ABD1EGL5</accession>
<sequence>MDKRFKVSATQSQSRITGSGKVGTGERKKGGRKSVKRPHRSTKKRHYPLNRYSMEKVDANTSTSAKKLKSVSIFNDGYTSVLQMMQLLKLTIGPNALRLSEDLDAHRISIAEMRAQEKTKEARKLRRAAQKESEDMATSFDNLLYGPGIAD</sequence>
<comment type="caution">
    <text evidence="3">The sequence shown here is derived from an EMBL/GenBank/DDBJ whole genome shotgun (WGS) entry which is preliminary data.</text>
</comment>
<protein>
    <submittedName>
        <fullName evidence="3">Uncharacterized protein</fullName>
    </submittedName>
</protein>
<feature type="region of interest" description="Disordered" evidence="2">
    <location>
        <begin position="1"/>
        <end position="50"/>
    </location>
</feature>
<feature type="compositionally biased region" description="Polar residues" evidence="2">
    <location>
        <begin position="8"/>
        <end position="17"/>
    </location>
</feature>
<keyword evidence="1" id="KW-0175">Coiled coil</keyword>
<organism evidence="3 4">
    <name type="scientific">Hypothenemus hampei</name>
    <name type="common">Coffee berry borer</name>
    <dbReference type="NCBI Taxonomy" id="57062"/>
    <lineage>
        <taxon>Eukaryota</taxon>
        <taxon>Metazoa</taxon>
        <taxon>Ecdysozoa</taxon>
        <taxon>Arthropoda</taxon>
        <taxon>Hexapoda</taxon>
        <taxon>Insecta</taxon>
        <taxon>Pterygota</taxon>
        <taxon>Neoptera</taxon>
        <taxon>Endopterygota</taxon>
        <taxon>Coleoptera</taxon>
        <taxon>Polyphaga</taxon>
        <taxon>Cucujiformia</taxon>
        <taxon>Curculionidae</taxon>
        <taxon>Scolytinae</taxon>
        <taxon>Hypothenemus</taxon>
    </lineage>
</organism>
<evidence type="ECO:0000313" key="4">
    <source>
        <dbReference type="Proteomes" id="UP001566132"/>
    </source>
</evidence>
<evidence type="ECO:0000313" key="3">
    <source>
        <dbReference type="EMBL" id="KAL1493844.1"/>
    </source>
</evidence>
<dbReference type="Proteomes" id="UP001566132">
    <property type="component" value="Unassembled WGS sequence"/>
</dbReference>
<dbReference type="AlphaFoldDB" id="A0ABD1EGL5"/>
<feature type="compositionally biased region" description="Basic residues" evidence="2">
    <location>
        <begin position="29"/>
        <end position="48"/>
    </location>
</feature>
<keyword evidence="4" id="KW-1185">Reference proteome</keyword>
<proteinExistence type="predicted"/>
<gene>
    <name evidence="3" type="ORF">ABEB36_009530</name>
</gene>
<name>A0ABD1EGL5_HYPHA</name>
<reference evidence="3 4" key="1">
    <citation type="submission" date="2024-05" db="EMBL/GenBank/DDBJ databases">
        <title>Genetic variation in Jamaican populations of the coffee berry borer (Hypothenemus hampei).</title>
        <authorList>
            <person name="Errbii M."/>
            <person name="Myrie A."/>
        </authorList>
    </citation>
    <scope>NUCLEOTIDE SEQUENCE [LARGE SCALE GENOMIC DNA]</scope>
    <source>
        <strain evidence="3">JA-Hopewell-2020-01-JO</strain>
        <tissue evidence="3">Whole body</tissue>
    </source>
</reference>
<dbReference type="EMBL" id="JBDJPC010000007">
    <property type="protein sequence ID" value="KAL1493844.1"/>
    <property type="molecule type" value="Genomic_DNA"/>
</dbReference>